<dbReference type="GO" id="GO:0005634">
    <property type="term" value="C:nucleus"/>
    <property type="evidence" value="ECO:0007669"/>
    <property type="project" value="TreeGrafter"/>
</dbReference>
<evidence type="ECO:0000313" key="8">
    <source>
        <dbReference type="EMBL" id="CAD6184095.1"/>
    </source>
</evidence>
<evidence type="ECO:0000259" key="7">
    <source>
        <dbReference type="PROSITE" id="PS50841"/>
    </source>
</evidence>
<dbReference type="Gene3D" id="2.40.240.130">
    <property type="match status" value="1"/>
</dbReference>
<dbReference type="PANTHER" id="PTHR46102">
    <property type="entry name" value="AXIN"/>
    <property type="match status" value="1"/>
</dbReference>
<reference evidence="8" key="1">
    <citation type="submission" date="2020-10" db="EMBL/GenBank/DDBJ databases">
        <authorList>
            <person name="Kikuchi T."/>
        </authorList>
    </citation>
    <scope>NUCLEOTIDE SEQUENCE</scope>
    <source>
        <strain evidence="8">NKZ352</strain>
    </source>
</reference>
<keyword evidence="9" id="KW-1185">Reference proteome</keyword>
<feature type="compositionally biased region" description="Basic and acidic residues" evidence="5">
    <location>
        <begin position="396"/>
        <end position="412"/>
    </location>
</feature>
<dbReference type="OrthoDB" id="10007451at2759"/>
<dbReference type="GO" id="GO:0005737">
    <property type="term" value="C:cytoplasm"/>
    <property type="evidence" value="ECO:0007669"/>
    <property type="project" value="UniProtKB-SubCell"/>
</dbReference>
<dbReference type="PROSITE" id="PS50841">
    <property type="entry name" value="DIX"/>
    <property type="match status" value="1"/>
</dbReference>
<feature type="domain" description="DIX" evidence="7">
    <location>
        <begin position="466"/>
        <end position="551"/>
    </location>
</feature>
<evidence type="ECO:0000259" key="6">
    <source>
        <dbReference type="PROSITE" id="PS50132"/>
    </source>
</evidence>
<dbReference type="AlphaFoldDB" id="A0A8S1GLW2"/>
<evidence type="ECO:0000256" key="1">
    <source>
        <dbReference type="ARBA" id="ARBA00004496"/>
    </source>
</evidence>
<feature type="region of interest" description="Disordered" evidence="5">
    <location>
        <begin position="381"/>
        <end position="464"/>
    </location>
</feature>
<comment type="caution">
    <text evidence="8">The sequence shown here is derived from an EMBL/GenBank/DDBJ whole genome shotgun (WGS) entry which is preliminary data.</text>
</comment>
<evidence type="ECO:0000313" key="9">
    <source>
        <dbReference type="Proteomes" id="UP000835052"/>
    </source>
</evidence>
<comment type="subcellular location">
    <subcellularLocation>
        <location evidence="1">Cytoplasm</location>
    </subcellularLocation>
</comment>
<feature type="compositionally biased region" description="Low complexity" evidence="5">
    <location>
        <begin position="210"/>
        <end position="223"/>
    </location>
</feature>
<dbReference type="GO" id="GO:0048468">
    <property type="term" value="P:cell development"/>
    <property type="evidence" value="ECO:0007669"/>
    <property type="project" value="TreeGrafter"/>
</dbReference>
<protein>
    <recommendedName>
        <fullName evidence="10">DIX domain-containing protein</fullName>
    </recommendedName>
</protein>
<name>A0A8S1GLW2_9PELO</name>
<feature type="domain" description="RGS" evidence="6">
    <location>
        <begin position="13"/>
        <end position="120"/>
    </location>
</feature>
<dbReference type="InterPro" id="IPR001158">
    <property type="entry name" value="DIX"/>
</dbReference>
<dbReference type="InterPro" id="IPR043581">
    <property type="entry name" value="Axin-like"/>
</dbReference>
<dbReference type="PANTHER" id="PTHR46102:SF2">
    <property type="entry name" value="AXIN"/>
    <property type="match status" value="1"/>
</dbReference>
<dbReference type="InterPro" id="IPR029071">
    <property type="entry name" value="Ubiquitin-like_domsf"/>
</dbReference>
<dbReference type="PROSITE" id="PS50132">
    <property type="entry name" value="RGS"/>
    <property type="match status" value="1"/>
</dbReference>
<evidence type="ECO:0000256" key="2">
    <source>
        <dbReference type="ARBA" id="ARBA00022490"/>
    </source>
</evidence>
<dbReference type="Proteomes" id="UP000835052">
    <property type="component" value="Unassembled WGS sequence"/>
</dbReference>
<dbReference type="InterPro" id="IPR036305">
    <property type="entry name" value="RGS_sf"/>
</dbReference>
<dbReference type="SMART" id="SM00315">
    <property type="entry name" value="RGS"/>
    <property type="match status" value="1"/>
</dbReference>
<dbReference type="GO" id="GO:0090090">
    <property type="term" value="P:negative regulation of canonical Wnt signaling pathway"/>
    <property type="evidence" value="ECO:0007669"/>
    <property type="project" value="InterPro"/>
</dbReference>
<feature type="region of interest" description="Disordered" evidence="5">
    <location>
        <begin position="210"/>
        <end position="239"/>
    </location>
</feature>
<dbReference type="GO" id="GO:0031625">
    <property type="term" value="F:ubiquitin protein ligase binding"/>
    <property type="evidence" value="ECO:0007669"/>
    <property type="project" value="TreeGrafter"/>
</dbReference>
<dbReference type="InterPro" id="IPR044926">
    <property type="entry name" value="RGS_subdomain_2"/>
</dbReference>
<proteinExistence type="predicted"/>
<dbReference type="InterPro" id="IPR016137">
    <property type="entry name" value="RGS"/>
</dbReference>
<dbReference type="SUPFAM" id="SSF48097">
    <property type="entry name" value="Regulator of G-protein signaling, RGS"/>
    <property type="match status" value="1"/>
</dbReference>
<dbReference type="GO" id="GO:0019901">
    <property type="term" value="F:protein kinase binding"/>
    <property type="evidence" value="ECO:0007669"/>
    <property type="project" value="TreeGrafter"/>
</dbReference>
<dbReference type="GO" id="GO:0016055">
    <property type="term" value="P:Wnt signaling pathway"/>
    <property type="evidence" value="ECO:0007669"/>
    <property type="project" value="UniProtKB-KW"/>
</dbReference>
<evidence type="ECO:0000256" key="5">
    <source>
        <dbReference type="SAM" id="MobiDB-lite"/>
    </source>
</evidence>
<evidence type="ECO:0000256" key="4">
    <source>
        <dbReference type="PROSITE-ProRule" id="PRU00069"/>
    </source>
</evidence>
<accession>A0A8S1GLW2</accession>
<dbReference type="GO" id="GO:0032436">
    <property type="term" value="P:positive regulation of proteasomal ubiquitin-dependent protein catabolic process"/>
    <property type="evidence" value="ECO:0007669"/>
    <property type="project" value="TreeGrafter"/>
</dbReference>
<dbReference type="EMBL" id="CAJGYM010000001">
    <property type="protein sequence ID" value="CAD6184095.1"/>
    <property type="molecule type" value="Genomic_DNA"/>
</dbReference>
<dbReference type="GO" id="GO:0005886">
    <property type="term" value="C:plasma membrane"/>
    <property type="evidence" value="ECO:0007669"/>
    <property type="project" value="TreeGrafter"/>
</dbReference>
<dbReference type="Pfam" id="PF00778">
    <property type="entry name" value="DIX"/>
    <property type="match status" value="1"/>
</dbReference>
<organism evidence="8 9">
    <name type="scientific">Caenorhabditis auriculariae</name>
    <dbReference type="NCBI Taxonomy" id="2777116"/>
    <lineage>
        <taxon>Eukaryota</taxon>
        <taxon>Metazoa</taxon>
        <taxon>Ecdysozoa</taxon>
        <taxon>Nematoda</taxon>
        <taxon>Chromadorea</taxon>
        <taxon>Rhabditida</taxon>
        <taxon>Rhabditina</taxon>
        <taxon>Rhabditomorpha</taxon>
        <taxon>Rhabditoidea</taxon>
        <taxon>Rhabditidae</taxon>
        <taxon>Peloderinae</taxon>
        <taxon>Caenorhabditis</taxon>
    </lineage>
</organism>
<keyword evidence="2" id="KW-0963">Cytoplasm</keyword>
<dbReference type="GO" id="GO:0030877">
    <property type="term" value="C:beta-catenin destruction complex"/>
    <property type="evidence" value="ECO:0007669"/>
    <property type="project" value="TreeGrafter"/>
</dbReference>
<evidence type="ECO:0008006" key="10">
    <source>
        <dbReference type="Google" id="ProtNLM"/>
    </source>
</evidence>
<dbReference type="SUPFAM" id="SSF54236">
    <property type="entry name" value="Ubiquitin-like"/>
    <property type="match status" value="1"/>
</dbReference>
<sequence length="553" mass="62225">MDAEASHLSWARGLEYVLSDRPALDAFRDWLVDSSATQYLDLYFAARAYERMALEFNPKTLELARSIYSMYISMRTGLCDRLPSKLRSHVGERVKMMTTATECEPTLFSQCSSFAEDILRRHHQQFVCSDEFIDAFNHMFIMENPSSNSNTIDKRHSNTWRRSSAQSTTLTAEALMRSRHNRQTTLGESKLEKMFPNVVRQPYVCNATTSQNDSAVSSSFSSDTGKKSSRLRHVKEEQLRGNPISLVVPRVENSSKNESKQFDHSTEDGRRQFAYVLSKKLSRLIETIERNDETERQINDIEQCRYTMLDVVSTTDAARIDFDEDEDLDDYVRRMRDDSLRASANRSPPAVVVASRTFSPTKDLPSAIQMTTSSYGTARSAKKSSAFAPPPQNLLKFDHSYSKNKDRNRSHMYDSSGIGSMAPSTFSELSEPLSRKSTGSSSALRHRPSPGAYSARKPKKLSSNSSAPLITISYKGSDGVPIVAHVSHDGPMTLRDFRRYFSISSNGSAPFFFKAECEDGSAPYQLLLVSDDSQFLPVFQGKISAEVKGRLPD</sequence>
<gene>
    <name evidence="8" type="ORF">CAUJ_LOCUS14</name>
</gene>
<dbReference type="Pfam" id="PF00615">
    <property type="entry name" value="RGS"/>
    <property type="match status" value="1"/>
</dbReference>
<dbReference type="GO" id="GO:0060090">
    <property type="term" value="F:molecular adaptor activity"/>
    <property type="evidence" value="ECO:0007669"/>
    <property type="project" value="TreeGrafter"/>
</dbReference>
<dbReference type="Gene3D" id="1.10.167.10">
    <property type="entry name" value="Regulator of G-protein Signalling 4, domain 2"/>
    <property type="match status" value="1"/>
</dbReference>
<dbReference type="InterPro" id="IPR038207">
    <property type="entry name" value="DIX_dom_sf"/>
</dbReference>
<dbReference type="GO" id="GO:0008013">
    <property type="term" value="F:beta-catenin binding"/>
    <property type="evidence" value="ECO:0007669"/>
    <property type="project" value="TreeGrafter"/>
</dbReference>
<keyword evidence="3 4" id="KW-0879">Wnt signaling pathway</keyword>
<evidence type="ECO:0000256" key="3">
    <source>
        <dbReference type="ARBA" id="ARBA00022687"/>
    </source>
</evidence>